<dbReference type="EMBL" id="KN817576">
    <property type="protein sequence ID" value="KJA19591.1"/>
    <property type="molecule type" value="Genomic_DNA"/>
</dbReference>
<keyword evidence="4" id="KW-1185">Reference proteome</keyword>
<gene>
    <name evidence="3" type="ORF">HYPSUDRAFT_44149</name>
</gene>
<reference evidence="4" key="1">
    <citation type="submission" date="2014-04" db="EMBL/GenBank/DDBJ databases">
        <title>Evolutionary Origins and Diversification of the Mycorrhizal Mutualists.</title>
        <authorList>
            <consortium name="DOE Joint Genome Institute"/>
            <consortium name="Mycorrhizal Genomics Consortium"/>
            <person name="Kohler A."/>
            <person name="Kuo A."/>
            <person name="Nagy L.G."/>
            <person name="Floudas D."/>
            <person name="Copeland A."/>
            <person name="Barry K.W."/>
            <person name="Cichocki N."/>
            <person name="Veneault-Fourrey C."/>
            <person name="LaButti K."/>
            <person name="Lindquist E.A."/>
            <person name="Lipzen A."/>
            <person name="Lundell T."/>
            <person name="Morin E."/>
            <person name="Murat C."/>
            <person name="Riley R."/>
            <person name="Ohm R."/>
            <person name="Sun H."/>
            <person name="Tunlid A."/>
            <person name="Henrissat B."/>
            <person name="Grigoriev I.V."/>
            <person name="Hibbett D.S."/>
            <person name="Martin F."/>
        </authorList>
    </citation>
    <scope>NUCLEOTIDE SEQUENCE [LARGE SCALE GENOMIC DNA]</scope>
    <source>
        <strain evidence="4">FD-334 SS-4</strain>
    </source>
</reference>
<evidence type="ECO:0000256" key="2">
    <source>
        <dbReference type="ARBA" id="ARBA00022857"/>
    </source>
</evidence>
<dbReference type="SMR" id="A0A0D2NSH7"/>
<dbReference type="Pfam" id="PF13561">
    <property type="entry name" value="adh_short_C2"/>
    <property type="match status" value="1"/>
</dbReference>
<dbReference type="PRINTS" id="PR00080">
    <property type="entry name" value="SDRFAMILY"/>
</dbReference>
<dbReference type="GO" id="GO:0048038">
    <property type="term" value="F:quinone binding"/>
    <property type="evidence" value="ECO:0007669"/>
    <property type="project" value="TreeGrafter"/>
</dbReference>
<evidence type="ECO:0000256" key="1">
    <source>
        <dbReference type="ARBA" id="ARBA00006484"/>
    </source>
</evidence>
<dbReference type="PANTHER" id="PTHR42760">
    <property type="entry name" value="SHORT-CHAIN DEHYDROGENASES/REDUCTASES FAMILY MEMBER"/>
    <property type="match status" value="1"/>
</dbReference>
<dbReference type="InterPro" id="IPR020904">
    <property type="entry name" value="Sc_DH/Rdtase_CS"/>
</dbReference>
<comment type="similarity">
    <text evidence="1">Belongs to the short-chain dehydrogenases/reductases (SDR) family.</text>
</comment>
<dbReference type="InterPro" id="IPR002347">
    <property type="entry name" value="SDR_fam"/>
</dbReference>
<organism evidence="3 4">
    <name type="scientific">Hypholoma sublateritium (strain FD-334 SS-4)</name>
    <dbReference type="NCBI Taxonomy" id="945553"/>
    <lineage>
        <taxon>Eukaryota</taxon>
        <taxon>Fungi</taxon>
        <taxon>Dikarya</taxon>
        <taxon>Basidiomycota</taxon>
        <taxon>Agaricomycotina</taxon>
        <taxon>Agaricomycetes</taxon>
        <taxon>Agaricomycetidae</taxon>
        <taxon>Agaricales</taxon>
        <taxon>Agaricineae</taxon>
        <taxon>Strophariaceae</taxon>
        <taxon>Hypholoma</taxon>
    </lineage>
</organism>
<dbReference type="OrthoDB" id="498125at2759"/>
<name>A0A0D2NSH7_HYPSF</name>
<evidence type="ECO:0000313" key="3">
    <source>
        <dbReference type="EMBL" id="KJA19591.1"/>
    </source>
</evidence>
<dbReference type="PRINTS" id="PR00081">
    <property type="entry name" value="GDHRDH"/>
</dbReference>
<protein>
    <submittedName>
        <fullName evidence="3">Uncharacterized protein</fullName>
    </submittedName>
</protein>
<evidence type="ECO:0000313" key="4">
    <source>
        <dbReference type="Proteomes" id="UP000054270"/>
    </source>
</evidence>
<dbReference type="AlphaFoldDB" id="A0A0D2NSH7"/>
<dbReference type="SUPFAM" id="SSF51735">
    <property type="entry name" value="NAD(P)-binding Rossmann-fold domains"/>
    <property type="match status" value="1"/>
</dbReference>
<dbReference type="Gene3D" id="3.40.50.720">
    <property type="entry name" value="NAD(P)-binding Rossmann-like Domain"/>
    <property type="match status" value="1"/>
</dbReference>
<accession>A0A0D2NSH7</accession>
<dbReference type="OMA" id="GGMSVRC"/>
<dbReference type="PANTHER" id="PTHR42760:SF121">
    <property type="entry name" value="3-OXOACYL-(ACYL-CARRIER-PROTEIN) REDUCTASE"/>
    <property type="match status" value="1"/>
</dbReference>
<dbReference type="PROSITE" id="PS00061">
    <property type="entry name" value="ADH_SHORT"/>
    <property type="match status" value="1"/>
</dbReference>
<dbReference type="STRING" id="945553.A0A0D2NSH7"/>
<proteinExistence type="inferred from homology"/>
<dbReference type="InterPro" id="IPR036291">
    <property type="entry name" value="NAD(P)-bd_dom_sf"/>
</dbReference>
<dbReference type="FunFam" id="3.40.50.720:FF:000084">
    <property type="entry name" value="Short-chain dehydrogenase reductase"/>
    <property type="match status" value="1"/>
</dbReference>
<keyword evidence="2" id="KW-0521">NADP</keyword>
<dbReference type="GO" id="GO:0016616">
    <property type="term" value="F:oxidoreductase activity, acting on the CH-OH group of donors, NAD or NADP as acceptor"/>
    <property type="evidence" value="ECO:0007669"/>
    <property type="project" value="TreeGrafter"/>
</dbReference>
<sequence>MLATTRFILKQNFSKVIVRRGIASRAPGRVAVVTGAATGIGRAIALQLANDGLDVSLNDLPAAEHKLREVSDLISQLGRKTCIYHGDVSVESDVQRLVDSTVQNLGSVDVMIANAGVCQLKPFAQTTVEEWDKIFRVNARGVFLCYKYGADQMVKQGRGGRIIGAASVAGKKGCAGFSAYGASKFAVRGLTQAIAQELACHGITVNAYAPGLIETDMYDSIKHVVAPGDPANAVDVSKPINAMGFNGSTEDVAGLVSYLTSYEARFITGQSIAIDGGFVFD</sequence>
<dbReference type="GO" id="GO:0006633">
    <property type="term" value="P:fatty acid biosynthetic process"/>
    <property type="evidence" value="ECO:0007669"/>
    <property type="project" value="TreeGrafter"/>
</dbReference>
<dbReference type="Proteomes" id="UP000054270">
    <property type="component" value="Unassembled WGS sequence"/>
</dbReference>